<sequence>MSMSELSLIISRVAAEIHLIMASILLEVVDIRLIGERKWPYLKISVIIITTPQITLSVPTKMHLQQLTSFQEPEAKAQFGPLEDLYIRGPRCMRRGRYRSSAFNIRMLCC</sequence>
<evidence type="ECO:0000313" key="2">
    <source>
        <dbReference type="Proteomes" id="UP000663671"/>
    </source>
</evidence>
<accession>A0A8A1M3I9</accession>
<name>A0A8A1M3I9_AJECA</name>
<dbReference type="EMBL" id="CP069110">
    <property type="protein sequence ID" value="QSS59910.1"/>
    <property type="molecule type" value="Genomic_DNA"/>
</dbReference>
<dbReference type="AlphaFoldDB" id="A0A8A1M3I9"/>
<reference evidence="1" key="1">
    <citation type="submission" date="2021-01" db="EMBL/GenBank/DDBJ databases">
        <title>Chromosome-level genome assembly of a human fungal pathogen reveals clustering of transcriptionally co-regulated genes.</title>
        <authorList>
            <person name="Voorhies M."/>
            <person name="Cohen S."/>
            <person name="Shea T.P."/>
            <person name="Petrus S."/>
            <person name="Munoz J.F."/>
            <person name="Poplawski S."/>
            <person name="Goldman W.E."/>
            <person name="Michael T."/>
            <person name="Cuomo C.A."/>
            <person name="Sil A."/>
            <person name="Beyhan S."/>
        </authorList>
    </citation>
    <scope>NUCLEOTIDE SEQUENCE</scope>
    <source>
        <strain evidence="1">WU24</strain>
    </source>
</reference>
<dbReference type="Proteomes" id="UP000663671">
    <property type="component" value="Chromosome 4"/>
</dbReference>
<protein>
    <submittedName>
        <fullName evidence="1">Uncharacterized protein</fullName>
    </submittedName>
</protein>
<organism evidence="1 2">
    <name type="scientific">Ajellomyces capsulatus</name>
    <name type="common">Darling's disease fungus</name>
    <name type="synonym">Histoplasma capsulatum</name>
    <dbReference type="NCBI Taxonomy" id="5037"/>
    <lineage>
        <taxon>Eukaryota</taxon>
        <taxon>Fungi</taxon>
        <taxon>Dikarya</taxon>
        <taxon>Ascomycota</taxon>
        <taxon>Pezizomycotina</taxon>
        <taxon>Eurotiomycetes</taxon>
        <taxon>Eurotiomycetidae</taxon>
        <taxon>Onygenales</taxon>
        <taxon>Ajellomycetaceae</taxon>
        <taxon>Histoplasma</taxon>
    </lineage>
</organism>
<proteinExistence type="predicted"/>
<gene>
    <name evidence="1" type="ORF">I7I51_04706</name>
</gene>
<dbReference type="VEuPathDB" id="FungiDB:I7I51_04706"/>
<evidence type="ECO:0000313" key="1">
    <source>
        <dbReference type="EMBL" id="QSS59910.1"/>
    </source>
</evidence>